<organism evidence="2 3">
    <name type="scientific">Colletotrichum lupini</name>
    <dbReference type="NCBI Taxonomy" id="145971"/>
    <lineage>
        <taxon>Eukaryota</taxon>
        <taxon>Fungi</taxon>
        <taxon>Dikarya</taxon>
        <taxon>Ascomycota</taxon>
        <taxon>Pezizomycotina</taxon>
        <taxon>Sordariomycetes</taxon>
        <taxon>Hypocreomycetidae</taxon>
        <taxon>Glomerellales</taxon>
        <taxon>Glomerellaceae</taxon>
        <taxon>Colletotrichum</taxon>
        <taxon>Colletotrichum acutatum species complex</taxon>
    </lineage>
</organism>
<feature type="compositionally biased region" description="Polar residues" evidence="1">
    <location>
        <begin position="71"/>
        <end position="86"/>
    </location>
</feature>
<dbReference type="GeneID" id="73340050"/>
<gene>
    <name evidence="2" type="ORF">CLUP02_06036</name>
</gene>
<dbReference type="RefSeq" id="XP_049142183.1">
    <property type="nucleotide sequence ID" value="XM_049285040.1"/>
</dbReference>
<name>A0A9Q8SNX6_9PEZI</name>
<evidence type="ECO:0000313" key="3">
    <source>
        <dbReference type="Proteomes" id="UP000830671"/>
    </source>
</evidence>
<accession>A0A9Q8SNX6</accession>
<evidence type="ECO:0000313" key="2">
    <source>
        <dbReference type="EMBL" id="UQC80553.1"/>
    </source>
</evidence>
<dbReference type="KEGG" id="clup:CLUP02_06036"/>
<evidence type="ECO:0000256" key="1">
    <source>
        <dbReference type="SAM" id="MobiDB-lite"/>
    </source>
</evidence>
<keyword evidence="3" id="KW-1185">Reference proteome</keyword>
<reference evidence="2" key="1">
    <citation type="journal article" date="2021" name="Mol. Plant Microbe Interact.">
        <title>Complete Genome Sequence of the Plant-Pathogenic Fungus Colletotrichum lupini.</title>
        <authorList>
            <person name="Baroncelli R."/>
            <person name="Pensec F."/>
            <person name="Da Lio D."/>
            <person name="Boufleur T."/>
            <person name="Vicente I."/>
            <person name="Sarrocco S."/>
            <person name="Picot A."/>
            <person name="Baraldi E."/>
            <person name="Sukno S."/>
            <person name="Thon M."/>
            <person name="Le Floch G."/>
        </authorList>
    </citation>
    <scope>NUCLEOTIDE SEQUENCE</scope>
    <source>
        <strain evidence="2">IMI 504893</strain>
    </source>
</reference>
<proteinExistence type="predicted"/>
<dbReference type="Proteomes" id="UP000830671">
    <property type="component" value="Chromosome 3"/>
</dbReference>
<protein>
    <submittedName>
        <fullName evidence="2">Uncharacterized protein</fullName>
    </submittedName>
</protein>
<feature type="region of interest" description="Disordered" evidence="1">
    <location>
        <begin position="1"/>
        <end position="42"/>
    </location>
</feature>
<dbReference type="AlphaFoldDB" id="A0A9Q8SNX6"/>
<sequence>METLWGDPQSTMASYIDPQIGCAPSRSGTGVKRGPPSTTKNPHIFLDIIRWSSMSASDSKQARWDAGRAAYQSTRSQMPFSHTSPSEVHVDDRLLPPVAWKSSPTIREFHGWEPGEPTECSSLRRALAKEAPGS</sequence>
<feature type="region of interest" description="Disordered" evidence="1">
    <location>
        <begin position="67"/>
        <end position="89"/>
    </location>
</feature>
<dbReference type="EMBL" id="CP019475">
    <property type="protein sequence ID" value="UQC80553.1"/>
    <property type="molecule type" value="Genomic_DNA"/>
</dbReference>